<dbReference type="OrthoDB" id="272476at2"/>
<evidence type="ECO:0000313" key="1">
    <source>
        <dbReference type="EMBL" id="QEG21355.1"/>
    </source>
</evidence>
<dbReference type="RefSeq" id="WP_075081655.1">
    <property type="nucleotide sequence ID" value="NZ_CP042912.1"/>
</dbReference>
<keyword evidence="2" id="KW-1185">Reference proteome</keyword>
<dbReference type="SUPFAM" id="SSF109604">
    <property type="entry name" value="HD-domain/PDEase-like"/>
    <property type="match status" value="1"/>
</dbReference>
<protein>
    <submittedName>
        <fullName evidence="1">Bifunctional (P)ppGpp synthetase II/ guanosine-3',5'-bis pyrophosphate 3'-pyrophosphohydrolase</fullName>
    </submittedName>
</protein>
<dbReference type="Proteomes" id="UP000322214">
    <property type="component" value="Chromosome"/>
</dbReference>
<name>A0A5B9P812_9BACT</name>
<dbReference type="GO" id="GO:0016787">
    <property type="term" value="F:hydrolase activity"/>
    <property type="evidence" value="ECO:0007669"/>
    <property type="project" value="UniProtKB-KW"/>
</dbReference>
<dbReference type="Gene3D" id="1.10.3210.10">
    <property type="entry name" value="Hypothetical protein af1432"/>
    <property type="match status" value="1"/>
</dbReference>
<dbReference type="AlphaFoldDB" id="A0A5B9P812"/>
<dbReference type="EMBL" id="CP042912">
    <property type="protein sequence ID" value="QEG21355.1"/>
    <property type="molecule type" value="Genomic_DNA"/>
</dbReference>
<proteinExistence type="predicted"/>
<dbReference type="STRING" id="980251.GCA_001642875_01729"/>
<sequence>MADLDEALVLVSTNFRGVTDKSGSPYVLHCIRAMMSVESLDAKMVAVMHDLVEDTEVTIDDLKERGFSDAVLKGVDLVTHRSDVSYEDYIVKIKTDPIAREVKLADLKDNTSLNRTLYREDSSQRDCVRLQKYLLSYQFLTDGIDETSYRRQMGKLSATG</sequence>
<gene>
    <name evidence="1" type="ORF">MFFC18_12110</name>
</gene>
<keyword evidence="1" id="KW-0378">Hydrolase</keyword>
<dbReference type="KEGG" id="mff:MFFC18_12110"/>
<accession>A0A5B9P812</accession>
<reference evidence="1 2" key="1">
    <citation type="submission" date="2019-08" db="EMBL/GenBank/DDBJ databases">
        <title>Deep-cultivation of Planctomycetes and their phenomic and genomic characterization uncovers novel biology.</title>
        <authorList>
            <person name="Wiegand S."/>
            <person name="Jogler M."/>
            <person name="Boedeker C."/>
            <person name="Pinto D."/>
            <person name="Vollmers J."/>
            <person name="Rivas-Marin E."/>
            <person name="Kohn T."/>
            <person name="Peeters S.H."/>
            <person name="Heuer A."/>
            <person name="Rast P."/>
            <person name="Oberbeckmann S."/>
            <person name="Bunk B."/>
            <person name="Jeske O."/>
            <person name="Meyerdierks A."/>
            <person name="Storesund J.E."/>
            <person name="Kallscheuer N."/>
            <person name="Luecker S."/>
            <person name="Lage O.M."/>
            <person name="Pohl T."/>
            <person name="Merkel B.J."/>
            <person name="Hornburger P."/>
            <person name="Mueller R.-W."/>
            <person name="Bruemmer F."/>
            <person name="Labrenz M."/>
            <person name="Spormann A.M."/>
            <person name="Op den Camp H."/>
            <person name="Overmann J."/>
            <person name="Amann R."/>
            <person name="Jetten M.S.M."/>
            <person name="Mascher T."/>
            <person name="Medema M.H."/>
            <person name="Devos D.P."/>
            <person name="Kaster A.-K."/>
            <person name="Ovreas L."/>
            <person name="Rohde M."/>
            <person name="Galperin M.Y."/>
            <person name="Jogler C."/>
        </authorList>
    </citation>
    <scope>NUCLEOTIDE SEQUENCE [LARGE SCALE GENOMIC DNA]</scope>
    <source>
        <strain evidence="1 2">FC18</strain>
    </source>
</reference>
<organism evidence="1 2">
    <name type="scientific">Mariniblastus fucicola</name>
    <dbReference type="NCBI Taxonomy" id="980251"/>
    <lineage>
        <taxon>Bacteria</taxon>
        <taxon>Pseudomonadati</taxon>
        <taxon>Planctomycetota</taxon>
        <taxon>Planctomycetia</taxon>
        <taxon>Pirellulales</taxon>
        <taxon>Pirellulaceae</taxon>
        <taxon>Mariniblastus</taxon>
    </lineage>
</organism>
<evidence type="ECO:0000313" key="2">
    <source>
        <dbReference type="Proteomes" id="UP000322214"/>
    </source>
</evidence>